<keyword evidence="5" id="KW-1185">Reference proteome</keyword>
<evidence type="ECO:0000256" key="1">
    <source>
        <dbReference type="ARBA" id="ARBA00022441"/>
    </source>
</evidence>
<sequence length="364" mass="40356">MEDQDPPSTRLIPDLPDEISVQIIARVPRSNHQTLCHVSRSWRSLLLGRLLFTLRSSLHCIEPTLYLHIRTHTENFIWISRWLVLNRGHSQFQSLPPPPNTVLGSAHVIAGPFLFSISGSLSANGSNMVQILDLRIGGQWSLGPRMLSARKSAAACFLDGRIYVIGGCLPSSEVWAESLNLFDENPQWVSIDSPVHLRSDFMYDGVVLSSRILAKSLVDPGVVAYDPSQNTGSCSTWAMVPEGLKLGWKRRSAVVNGILYTHDFMFEIKGYDAGKDKWRPVMGIDIFPKFPNCVQLLNFHGVLCVIWLQSSIENNTSEMVANWVGIGVTDLGSEGLHGSILWREIVALGVPCDSSILHSVVAEF</sequence>
<keyword evidence="2" id="KW-0677">Repeat</keyword>
<gene>
    <name evidence="4" type="ORF">LUZ62_077972</name>
</gene>
<evidence type="ECO:0000256" key="2">
    <source>
        <dbReference type="ARBA" id="ARBA00022737"/>
    </source>
</evidence>
<dbReference type="InterPro" id="IPR001810">
    <property type="entry name" value="F-box_dom"/>
</dbReference>
<dbReference type="SMART" id="SM00256">
    <property type="entry name" value="FBOX"/>
    <property type="match status" value="1"/>
</dbReference>
<comment type="caution">
    <text evidence="4">The sequence shown here is derived from an EMBL/GenBank/DDBJ whole genome shotgun (WGS) entry which is preliminary data.</text>
</comment>
<dbReference type="PANTHER" id="PTHR46344">
    <property type="entry name" value="OS02G0202900 PROTEIN"/>
    <property type="match status" value="1"/>
</dbReference>
<feature type="domain" description="F-box" evidence="3">
    <location>
        <begin position="15"/>
        <end position="54"/>
    </location>
</feature>
<evidence type="ECO:0000313" key="5">
    <source>
        <dbReference type="Proteomes" id="UP001140206"/>
    </source>
</evidence>
<protein>
    <submittedName>
        <fullName evidence="4">Kelch repeat F-box protein</fullName>
    </submittedName>
</protein>
<reference evidence="4" key="1">
    <citation type="submission" date="2022-08" db="EMBL/GenBank/DDBJ databases">
        <authorList>
            <person name="Marques A."/>
        </authorList>
    </citation>
    <scope>NUCLEOTIDE SEQUENCE</scope>
    <source>
        <strain evidence="4">RhyPub2mFocal</strain>
        <tissue evidence="4">Leaves</tissue>
    </source>
</reference>
<name>A0AAV8DMY4_9POAL</name>
<dbReference type="SUPFAM" id="SSF81383">
    <property type="entry name" value="F-box domain"/>
    <property type="match status" value="1"/>
</dbReference>
<dbReference type="CDD" id="cd22152">
    <property type="entry name" value="F-box_AtAFR-like"/>
    <property type="match status" value="1"/>
</dbReference>
<dbReference type="Pfam" id="PF00646">
    <property type="entry name" value="F-box"/>
    <property type="match status" value="1"/>
</dbReference>
<dbReference type="Pfam" id="PF25210">
    <property type="entry name" value="Kelch_FKB95"/>
    <property type="match status" value="1"/>
</dbReference>
<dbReference type="Proteomes" id="UP001140206">
    <property type="component" value="Chromosome 4"/>
</dbReference>
<evidence type="ECO:0000313" key="4">
    <source>
        <dbReference type="EMBL" id="KAJ4767597.1"/>
    </source>
</evidence>
<organism evidence="4 5">
    <name type="scientific">Rhynchospora pubera</name>
    <dbReference type="NCBI Taxonomy" id="906938"/>
    <lineage>
        <taxon>Eukaryota</taxon>
        <taxon>Viridiplantae</taxon>
        <taxon>Streptophyta</taxon>
        <taxon>Embryophyta</taxon>
        <taxon>Tracheophyta</taxon>
        <taxon>Spermatophyta</taxon>
        <taxon>Magnoliopsida</taxon>
        <taxon>Liliopsida</taxon>
        <taxon>Poales</taxon>
        <taxon>Cyperaceae</taxon>
        <taxon>Cyperoideae</taxon>
        <taxon>Rhynchosporeae</taxon>
        <taxon>Rhynchospora</taxon>
    </lineage>
</organism>
<dbReference type="EMBL" id="JAMFTS010000004">
    <property type="protein sequence ID" value="KAJ4767597.1"/>
    <property type="molecule type" value="Genomic_DNA"/>
</dbReference>
<accession>A0AAV8DMY4</accession>
<evidence type="ECO:0000259" key="3">
    <source>
        <dbReference type="SMART" id="SM00256"/>
    </source>
</evidence>
<dbReference type="InterPro" id="IPR036047">
    <property type="entry name" value="F-box-like_dom_sf"/>
</dbReference>
<dbReference type="PANTHER" id="PTHR46344:SF19">
    <property type="entry name" value="F-BOX DOMAIN-CONTAINING PROTEIN"/>
    <property type="match status" value="1"/>
</dbReference>
<dbReference type="Gene3D" id="2.120.10.80">
    <property type="entry name" value="Kelch-type beta propeller"/>
    <property type="match status" value="1"/>
</dbReference>
<dbReference type="AlphaFoldDB" id="A0AAV8DMY4"/>
<proteinExistence type="predicted"/>
<dbReference type="InterPro" id="IPR015915">
    <property type="entry name" value="Kelch-typ_b-propeller"/>
</dbReference>
<keyword evidence="1" id="KW-0880">Kelch repeat</keyword>
<dbReference type="InterPro" id="IPR057499">
    <property type="entry name" value="Kelch_FKB95"/>
</dbReference>
<dbReference type="SUPFAM" id="SSF117281">
    <property type="entry name" value="Kelch motif"/>
    <property type="match status" value="1"/>
</dbReference>